<dbReference type="RefSeq" id="WP_242287294.1">
    <property type="nucleotide sequence ID" value="NZ_JAKKSL010000003.1"/>
</dbReference>
<protein>
    <submittedName>
        <fullName evidence="1">Copper chaperone PCu(A)C</fullName>
    </submittedName>
</protein>
<dbReference type="EMBL" id="JAKKSL010000003">
    <property type="protein sequence ID" value="MCI2284831.1"/>
    <property type="molecule type" value="Genomic_DNA"/>
</dbReference>
<dbReference type="SUPFAM" id="SSF110087">
    <property type="entry name" value="DR1885-like metal-binding protein"/>
    <property type="match status" value="1"/>
</dbReference>
<keyword evidence="2" id="KW-1185">Reference proteome</keyword>
<dbReference type="InterPro" id="IPR007410">
    <property type="entry name" value="LpqE-like"/>
</dbReference>
<dbReference type="PANTHER" id="PTHR36302">
    <property type="entry name" value="BLR7088 PROTEIN"/>
    <property type="match status" value="1"/>
</dbReference>
<dbReference type="Pfam" id="PF04314">
    <property type="entry name" value="PCuAC"/>
    <property type="match status" value="1"/>
</dbReference>
<name>A0ABS9X5V5_9GAMM</name>
<dbReference type="InterPro" id="IPR058248">
    <property type="entry name" value="Lxx211020-like"/>
</dbReference>
<accession>A0ABS9X5V5</accession>
<dbReference type="Proteomes" id="UP001139646">
    <property type="component" value="Unassembled WGS sequence"/>
</dbReference>
<sequence>MAEKPNSMLLIEHAYVRATIPGTVHSSSYMDIENKGEKAVTLLSAHSDVSPRIEIHQHSMIDGMMRMRKVDSIVIEPNARVKLQPSGFHLMLFDVKNPLKSQQEVEITLNFSDNVSVTMQMPVYSPTQEQAAQKTVSKTHVHHH</sequence>
<organism evidence="1 2">
    <name type="scientific">Colwellia maritima</name>
    <dbReference type="NCBI Taxonomy" id="2912588"/>
    <lineage>
        <taxon>Bacteria</taxon>
        <taxon>Pseudomonadati</taxon>
        <taxon>Pseudomonadota</taxon>
        <taxon>Gammaproteobacteria</taxon>
        <taxon>Alteromonadales</taxon>
        <taxon>Colwelliaceae</taxon>
        <taxon>Colwellia</taxon>
    </lineage>
</organism>
<evidence type="ECO:0000313" key="1">
    <source>
        <dbReference type="EMBL" id="MCI2284831.1"/>
    </source>
</evidence>
<dbReference type="InterPro" id="IPR036182">
    <property type="entry name" value="PCuAC_sf"/>
</dbReference>
<gene>
    <name evidence="1" type="ORF">L3081_17330</name>
</gene>
<dbReference type="Gene3D" id="2.60.40.1890">
    <property type="entry name" value="PCu(A)C copper chaperone"/>
    <property type="match status" value="1"/>
</dbReference>
<proteinExistence type="predicted"/>
<dbReference type="PANTHER" id="PTHR36302:SF1">
    <property type="entry name" value="COPPER CHAPERONE PCU(A)C"/>
    <property type="match status" value="1"/>
</dbReference>
<reference evidence="1" key="1">
    <citation type="submission" date="2022-01" db="EMBL/GenBank/DDBJ databases">
        <title>Colwellia maritima, isolated from seawater.</title>
        <authorList>
            <person name="Kristyanto S."/>
            <person name="Jung J."/>
            <person name="Jeon C.O."/>
        </authorList>
    </citation>
    <scope>NUCLEOTIDE SEQUENCE</scope>
    <source>
        <strain evidence="1">MSW7</strain>
    </source>
</reference>
<evidence type="ECO:0000313" key="2">
    <source>
        <dbReference type="Proteomes" id="UP001139646"/>
    </source>
</evidence>
<comment type="caution">
    <text evidence="1">The sequence shown here is derived from an EMBL/GenBank/DDBJ whole genome shotgun (WGS) entry which is preliminary data.</text>
</comment>